<gene>
    <name evidence="4" type="ORF">GH723_09165</name>
</gene>
<dbReference type="SMART" id="SM00331">
    <property type="entry name" value="PP2C_SIG"/>
    <property type="match status" value="1"/>
</dbReference>
<dbReference type="InterPro" id="IPR052016">
    <property type="entry name" value="Bact_Sigma-Reg"/>
</dbReference>
<keyword evidence="2" id="KW-1133">Transmembrane helix</keyword>
<feature type="transmembrane region" description="Helical" evidence="2">
    <location>
        <begin position="58"/>
        <end position="74"/>
    </location>
</feature>
<dbReference type="Pfam" id="PF07228">
    <property type="entry name" value="SpoIIE"/>
    <property type="match status" value="1"/>
</dbReference>
<dbReference type="SUPFAM" id="SSF81606">
    <property type="entry name" value="PP2C-like"/>
    <property type="match status" value="1"/>
</dbReference>
<accession>A0A5Q2REB4</accession>
<feature type="transmembrane region" description="Helical" evidence="2">
    <location>
        <begin position="80"/>
        <end position="100"/>
    </location>
</feature>
<evidence type="ECO:0000256" key="2">
    <source>
        <dbReference type="SAM" id="Phobius"/>
    </source>
</evidence>
<keyword evidence="5" id="KW-1185">Reference proteome</keyword>
<dbReference type="Proteomes" id="UP000334019">
    <property type="component" value="Chromosome"/>
</dbReference>
<dbReference type="Gene3D" id="3.60.40.10">
    <property type="entry name" value="PPM-type phosphatase domain"/>
    <property type="match status" value="1"/>
</dbReference>
<dbReference type="KEGG" id="atq:GH723_09165"/>
<proteinExistence type="predicted"/>
<dbReference type="EMBL" id="CP045851">
    <property type="protein sequence ID" value="QGG95248.1"/>
    <property type="molecule type" value="Genomic_DNA"/>
</dbReference>
<protein>
    <submittedName>
        <fullName evidence="4">SpoIIE family protein phosphatase</fullName>
    </submittedName>
</protein>
<evidence type="ECO:0000259" key="3">
    <source>
        <dbReference type="SMART" id="SM00331"/>
    </source>
</evidence>
<dbReference type="InterPro" id="IPR036457">
    <property type="entry name" value="PPM-type-like_dom_sf"/>
</dbReference>
<evidence type="ECO:0000313" key="4">
    <source>
        <dbReference type="EMBL" id="QGG95248.1"/>
    </source>
</evidence>
<feature type="domain" description="PPM-type phosphatase" evidence="3">
    <location>
        <begin position="142"/>
        <end position="356"/>
    </location>
</feature>
<dbReference type="PANTHER" id="PTHR43156:SF2">
    <property type="entry name" value="STAGE II SPORULATION PROTEIN E"/>
    <property type="match status" value="1"/>
</dbReference>
<dbReference type="PANTHER" id="PTHR43156">
    <property type="entry name" value="STAGE II SPORULATION PROTEIN E-RELATED"/>
    <property type="match status" value="1"/>
</dbReference>
<dbReference type="InterPro" id="IPR001932">
    <property type="entry name" value="PPM-type_phosphatase-like_dom"/>
</dbReference>
<sequence length="357" mass="38899">MEDLVLAAVAVSCAVAAVVWGRSASHRGRVLQRVERSSVDPEMRELARSDYRKDLHTAGLYGSLALSAALAAVAPSSSGAYFAIILVPVLVTAVLGRRFVADAKLAQTRLELERRAQEVIDQEDTAPKRWAARLAPDELPDITGFEVGRVYQAGTGLMAGDFYDLFRVAPTRVAAVIGDVTGHGIEPSITAFQAKYLLRTFLKQFRDPAQALEELNAQMAAMDRGEEFISLAVVVFDTEAGTLRYASAGHPPAWLWHEREVSPLRATGPLLMLDPKGTYYSREIRLDDGDMALLYTDGLAEARNGDQMFGEDRVATIIRRDPGAAPDVLCKSLLEAARDFSEGPIEDDVAILAVRRA</sequence>
<name>A0A5Q2REB4_9ACTN</name>
<feature type="transmembrane region" description="Helical" evidence="2">
    <location>
        <begin position="6"/>
        <end position="23"/>
    </location>
</feature>
<dbReference type="RefSeq" id="WP_153759356.1">
    <property type="nucleotide sequence ID" value="NZ_CP045851.1"/>
</dbReference>
<reference evidence="4 5" key="1">
    <citation type="submission" date="2019-11" db="EMBL/GenBank/DDBJ databases">
        <authorList>
            <person name="He Y."/>
        </authorList>
    </citation>
    <scope>NUCLEOTIDE SEQUENCE [LARGE SCALE GENOMIC DNA]</scope>
    <source>
        <strain evidence="4 5">SCSIO 58843</strain>
    </source>
</reference>
<organism evidence="4 5">
    <name type="scientific">Actinomarinicola tropica</name>
    <dbReference type="NCBI Taxonomy" id="2789776"/>
    <lineage>
        <taxon>Bacteria</taxon>
        <taxon>Bacillati</taxon>
        <taxon>Actinomycetota</taxon>
        <taxon>Acidimicrobiia</taxon>
        <taxon>Acidimicrobiales</taxon>
        <taxon>Iamiaceae</taxon>
        <taxon>Actinomarinicola</taxon>
    </lineage>
</organism>
<dbReference type="AlphaFoldDB" id="A0A5Q2REB4"/>
<keyword evidence="2" id="KW-0472">Membrane</keyword>
<evidence type="ECO:0000256" key="1">
    <source>
        <dbReference type="ARBA" id="ARBA00022801"/>
    </source>
</evidence>
<dbReference type="GO" id="GO:0016791">
    <property type="term" value="F:phosphatase activity"/>
    <property type="evidence" value="ECO:0007669"/>
    <property type="project" value="TreeGrafter"/>
</dbReference>
<keyword evidence="1" id="KW-0378">Hydrolase</keyword>
<evidence type="ECO:0000313" key="5">
    <source>
        <dbReference type="Proteomes" id="UP000334019"/>
    </source>
</evidence>
<keyword evidence="2" id="KW-0812">Transmembrane</keyword>